<dbReference type="GO" id="GO:0016491">
    <property type="term" value="F:oxidoreductase activity"/>
    <property type="evidence" value="ECO:0007669"/>
    <property type="project" value="UniProtKB-KW"/>
</dbReference>
<sequence>MKSVLEEYLGNLKKIKNMDEMYDEIGALTEETFSNHFYGGYLTRALEVFNHSVDGKVLKIEMIQLTEGLVRNAPEDGEGDPVYNEEERDLFVFKKLRSIGSTVAMEQIREVCDAEGEYLEQLVKK</sequence>
<dbReference type="EMBL" id="CP118109">
    <property type="protein sequence ID" value="WDI05071.1"/>
    <property type="molecule type" value="Genomic_DNA"/>
</dbReference>
<dbReference type="RefSeq" id="WP_274338679.1">
    <property type="nucleotide sequence ID" value="NZ_CP118109.1"/>
</dbReference>
<gene>
    <name evidence="1" type="ORF">PUW25_26235</name>
</gene>
<keyword evidence="1" id="KW-0614">Plasmid</keyword>
<keyword evidence="2" id="KW-1185">Reference proteome</keyword>
<geneLocation type="plasmid" evidence="1 2">
    <name>unnamed1</name>
</geneLocation>
<evidence type="ECO:0000313" key="2">
    <source>
        <dbReference type="Proteomes" id="UP001221519"/>
    </source>
</evidence>
<name>A0ABY7XGY7_9BACL</name>
<reference evidence="1 2" key="1">
    <citation type="submission" date="2023-02" db="EMBL/GenBank/DDBJ databases">
        <title>Pathogen: clinical or host-associated sample.</title>
        <authorList>
            <person name="Hergert J."/>
            <person name="Casey R."/>
            <person name="Wagner J."/>
            <person name="Young E.L."/>
            <person name="Oakeson K.F."/>
        </authorList>
    </citation>
    <scope>NUCLEOTIDE SEQUENCE [LARGE SCALE GENOMIC DNA]</scope>
    <source>
        <strain evidence="1 2">2022CK-00829</strain>
        <plasmid evidence="1 2">unnamed1</plasmid>
    </source>
</reference>
<organism evidence="1 2">
    <name type="scientific">Paenibacillus urinalis</name>
    <dbReference type="NCBI Taxonomy" id="521520"/>
    <lineage>
        <taxon>Bacteria</taxon>
        <taxon>Bacillati</taxon>
        <taxon>Bacillota</taxon>
        <taxon>Bacilli</taxon>
        <taxon>Bacillales</taxon>
        <taxon>Paenibacillaceae</taxon>
        <taxon>Paenibacillus</taxon>
    </lineage>
</organism>
<dbReference type="Proteomes" id="UP001221519">
    <property type="component" value="Plasmid unnamed1"/>
</dbReference>
<accession>A0ABY7XGY7</accession>
<protein>
    <submittedName>
        <fullName evidence="1">Uncharacterized protein</fullName>
    </submittedName>
</protein>
<keyword evidence="1" id="KW-0560">Oxidoreductase</keyword>
<proteinExistence type="predicted"/>
<evidence type="ECO:0000313" key="1">
    <source>
        <dbReference type="EMBL" id="WDI05071.1"/>
    </source>
</evidence>